<accession>A0A066UKF1</accession>
<dbReference type="AlphaFoldDB" id="A0A066UKF1"/>
<organism evidence="1 2">
    <name type="scientific">Moraxella bovoculi 237</name>
    <dbReference type="NCBI Taxonomy" id="743974"/>
    <lineage>
        <taxon>Bacteria</taxon>
        <taxon>Pseudomonadati</taxon>
        <taxon>Pseudomonadota</taxon>
        <taxon>Gammaproteobacteria</taxon>
        <taxon>Moraxellales</taxon>
        <taxon>Moraxellaceae</taxon>
        <taxon>Moraxella</taxon>
    </lineage>
</organism>
<gene>
    <name evidence="1" type="ORF">MBO_08117</name>
</gene>
<dbReference type="Proteomes" id="UP000035860">
    <property type="component" value="Unassembled WGS sequence"/>
</dbReference>
<protein>
    <submittedName>
        <fullName evidence="1">Uncharacterized protein</fullName>
    </submittedName>
</protein>
<evidence type="ECO:0000313" key="2">
    <source>
        <dbReference type="Proteomes" id="UP000035860"/>
    </source>
</evidence>
<reference evidence="1 2" key="1">
    <citation type="journal article" date="2014" name="Genome Announc.">
        <title>Draft Genome Sequence of Moraxella bovoculi Strain 237T (ATCC BAA-1259T) Isolated from a Calf with Infectious Bovine Keratoconjunctivitis.</title>
        <authorList>
            <person name="Calcutt M.J."/>
            <person name="Foecking M.F."/>
            <person name="Martin N.T."/>
            <person name="Mhlanga-Mutangadura T."/>
            <person name="Reilly T.J."/>
        </authorList>
    </citation>
    <scope>NUCLEOTIDE SEQUENCE [LARGE SCALE GENOMIC DNA]</scope>
    <source>
        <strain evidence="1 2">237</strain>
    </source>
</reference>
<dbReference type="eggNOG" id="COG3209">
    <property type="taxonomic scope" value="Bacteria"/>
</dbReference>
<name>A0A066UKF1_9GAMM</name>
<dbReference type="EMBL" id="AOMT01000029">
    <property type="protein sequence ID" value="KDN24634.1"/>
    <property type="molecule type" value="Genomic_DNA"/>
</dbReference>
<keyword evidence="2" id="KW-1185">Reference proteome</keyword>
<sequence>MDTAANEARVAVENNALKQSDVNELIRLINATKRRGLSDAELDEKMRYFGSLAAKWANDNYQEILHCQNNPTTGCLNKIKHDYSNVKFNELKDEFHEYPEIQRSLTIYQSRNNHVVNCNSSYPADCIIIQGGIEVVHSGIASATGRVNRASFSSSRQTPQNNTNRIIDQNQILGNIISDAKKGRVTKGRTDQYEKDGGLLQANREFDLLELSNVRPINNLGRIGQMKDGTKVIVRNRSSDGRPTLEIQSQPRKIEIRYNTD</sequence>
<proteinExistence type="predicted"/>
<comment type="caution">
    <text evidence="1">The sequence shown here is derived from an EMBL/GenBank/DDBJ whole genome shotgun (WGS) entry which is preliminary data.</text>
</comment>
<dbReference type="OrthoDB" id="2664633at2"/>
<evidence type="ECO:0000313" key="1">
    <source>
        <dbReference type="EMBL" id="KDN24634.1"/>
    </source>
</evidence>